<feature type="transmembrane region" description="Helical" evidence="1">
    <location>
        <begin position="54"/>
        <end position="76"/>
    </location>
</feature>
<evidence type="ECO:0000259" key="2">
    <source>
        <dbReference type="Pfam" id="PF01957"/>
    </source>
</evidence>
<gene>
    <name evidence="3" type="ORF">FRW55_02330</name>
</gene>
<keyword evidence="1" id="KW-0472">Membrane</keyword>
<feature type="transmembrane region" description="Helical" evidence="1">
    <location>
        <begin position="29"/>
        <end position="48"/>
    </location>
</feature>
<accession>A0A5B8K7V5</accession>
<dbReference type="OrthoDB" id="400068at2"/>
<dbReference type="KEGG" id="mans:FRW55_02330"/>
<keyword evidence="4" id="KW-1185">Reference proteome</keyword>
<keyword evidence="1" id="KW-1133">Transmembrane helix</keyword>
<dbReference type="InterPro" id="IPR012340">
    <property type="entry name" value="NA-bd_OB-fold"/>
</dbReference>
<dbReference type="EMBL" id="CP042295">
    <property type="protein sequence ID" value="QDY86987.1"/>
    <property type="molecule type" value="Genomic_DNA"/>
</dbReference>
<keyword evidence="1" id="KW-0812">Transmembrane</keyword>
<dbReference type="Proteomes" id="UP000318927">
    <property type="component" value="Chromosome"/>
</dbReference>
<dbReference type="Pfam" id="PF01957">
    <property type="entry name" value="NfeD"/>
    <property type="match status" value="1"/>
</dbReference>
<evidence type="ECO:0000256" key="1">
    <source>
        <dbReference type="SAM" id="Phobius"/>
    </source>
</evidence>
<dbReference type="Gene3D" id="2.40.50.140">
    <property type="entry name" value="Nucleic acid-binding proteins"/>
    <property type="match status" value="1"/>
</dbReference>
<protein>
    <recommendedName>
        <fullName evidence="2">NfeD-like C-terminal domain-containing protein</fullName>
    </recommendedName>
</protein>
<feature type="transmembrane region" description="Helical" evidence="1">
    <location>
        <begin position="6"/>
        <end position="22"/>
    </location>
</feature>
<organism evidence="3 4">
    <name type="scientific">Mycoplasma anserisalpingitidis</name>
    <dbReference type="NCBI Taxonomy" id="519450"/>
    <lineage>
        <taxon>Bacteria</taxon>
        <taxon>Bacillati</taxon>
        <taxon>Mycoplasmatota</taxon>
        <taxon>Mollicutes</taxon>
        <taxon>Mycoplasmataceae</taxon>
        <taxon>Mycoplasma</taxon>
    </lineage>
</organism>
<proteinExistence type="predicted"/>
<evidence type="ECO:0000313" key="3">
    <source>
        <dbReference type="EMBL" id="QDY86987.1"/>
    </source>
</evidence>
<evidence type="ECO:0000313" key="4">
    <source>
        <dbReference type="Proteomes" id="UP000318927"/>
    </source>
</evidence>
<feature type="domain" description="NfeD-like C-terminal" evidence="2">
    <location>
        <begin position="93"/>
        <end position="154"/>
    </location>
</feature>
<name>A0A5B8K7V5_9MOLU</name>
<reference evidence="3 4" key="1">
    <citation type="journal article" date="2019" name="Microbiol. Resour. Announc.">
        <title>Complete Genome Sequences of Three Mycoplasma anserisalpingitis (Mycoplasma sp. 1220) Strains.</title>
        <authorList>
            <person name="Grozner D."/>
            <person name="Forro B."/>
            <person name="Kovacs A.B."/>
            <person name="Marton S."/>
            <person name="Banyai K."/>
            <person name="Kreizinger Z."/>
            <person name="Sulyok K.M."/>
            <person name="Gyuranecz M."/>
        </authorList>
    </citation>
    <scope>NUCLEOTIDE SEQUENCE [LARGE SCALE GENOMIC DNA]</scope>
    <source>
        <strain evidence="3 4">ATCC:BAA-2147</strain>
    </source>
</reference>
<dbReference type="RefSeq" id="WP_146368569.1">
    <property type="nucleotide sequence ID" value="NZ_CP042295.1"/>
</dbReference>
<sequence>MNEIMITTIVIWSTIILVSLIVELTTFGIYSSLITISAIPSLFISIFVKGSIVSTILEILLFIVIGTILIVLFYFFGKKFIKTKYQGPILELIGHQTDLLVDAHREPKTVEEYGRVYIGGKTFRTLPVENIDFIKQGTKVEVIKIEGNTLYIKPVKGE</sequence>
<dbReference type="AlphaFoldDB" id="A0A5B8K7V5"/>
<dbReference type="InterPro" id="IPR002810">
    <property type="entry name" value="NfeD-like_C"/>
</dbReference>